<dbReference type="EMBL" id="CAJVPZ010014826">
    <property type="protein sequence ID" value="CAG8661068.1"/>
    <property type="molecule type" value="Genomic_DNA"/>
</dbReference>
<evidence type="ECO:0000313" key="2">
    <source>
        <dbReference type="Proteomes" id="UP000789396"/>
    </source>
</evidence>
<name>A0A9N9E5P4_9GLOM</name>
<gene>
    <name evidence="1" type="ORF">RFULGI_LOCUS8851</name>
</gene>
<comment type="caution">
    <text evidence="1">The sequence shown here is derived from an EMBL/GenBank/DDBJ whole genome shotgun (WGS) entry which is preliminary data.</text>
</comment>
<feature type="non-terminal residue" evidence="1">
    <location>
        <position position="1"/>
    </location>
</feature>
<evidence type="ECO:0000313" key="1">
    <source>
        <dbReference type="EMBL" id="CAG8661068.1"/>
    </source>
</evidence>
<proteinExistence type="predicted"/>
<keyword evidence="2" id="KW-1185">Reference proteome</keyword>
<feature type="non-terminal residue" evidence="1">
    <location>
        <position position="60"/>
    </location>
</feature>
<dbReference type="AlphaFoldDB" id="A0A9N9E5P4"/>
<protein>
    <submittedName>
        <fullName evidence="1">4147_t:CDS:1</fullName>
    </submittedName>
</protein>
<sequence>TACRQGAERIDELLKLELTSFCIKNFLASFTNRDGGNKFGTVIKNEEFLKTLLPTDPENS</sequence>
<organism evidence="1 2">
    <name type="scientific">Racocetra fulgida</name>
    <dbReference type="NCBI Taxonomy" id="60492"/>
    <lineage>
        <taxon>Eukaryota</taxon>
        <taxon>Fungi</taxon>
        <taxon>Fungi incertae sedis</taxon>
        <taxon>Mucoromycota</taxon>
        <taxon>Glomeromycotina</taxon>
        <taxon>Glomeromycetes</taxon>
        <taxon>Diversisporales</taxon>
        <taxon>Gigasporaceae</taxon>
        <taxon>Racocetra</taxon>
    </lineage>
</organism>
<accession>A0A9N9E5P4</accession>
<reference evidence="1" key="1">
    <citation type="submission" date="2021-06" db="EMBL/GenBank/DDBJ databases">
        <authorList>
            <person name="Kallberg Y."/>
            <person name="Tangrot J."/>
            <person name="Rosling A."/>
        </authorList>
    </citation>
    <scope>NUCLEOTIDE SEQUENCE</scope>
    <source>
        <strain evidence="1">IN212</strain>
    </source>
</reference>
<dbReference type="Proteomes" id="UP000789396">
    <property type="component" value="Unassembled WGS sequence"/>
</dbReference>